<dbReference type="SUPFAM" id="SSF53335">
    <property type="entry name" value="S-adenosyl-L-methionine-dependent methyltransferases"/>
    <property type="match status" value="1"/>
</dbReference>
<dbReference type="CDD" id="cd02440">
    <property type="entry name" value="AdoMet_MTases"/>
    <property type="match status" value="1"/>
</dbReference>
<sequence>MSVALAIRAAAESLSATSDTARLDAEVLMAHTLGCSRTDLLLRHMGDPAPEGFDALIARRAAHEPVAYITGHQEFWGLPFRVTPATLIPRGDSETIVEAALEAFPAPARVLDCGTGTGALLLSVLHERPGAQGVGVDASSDALAVAQGNAEALGLTARAQMVLADWTQAGWADGLGRFDLILANPPYVESSAALDPSVRDYEPASALFAGAEGLDDYRILIPQLPELLHPGGLAVIEIGYQQAQAVGQIAAQAGFAVKLRLDLADRPRALVLSQERQAMT</sequence>
<dbReference type="InterPro" id="IPR050320">
    <property type="entry name" value="N5-glutamine_MTase"/>
</dbReference>
<feature type="binding site" evidence="4">
    <location>
        <begin position="114"/>
        <end position="118"/>
    </location>
    <ligand>
        <name>S-adenosyl-L-methionine</name>
        <dbReference type="ChEBI" id="CHEBI:59789"/>
    </ligand>
</feature>
<keyword evidence="2 4" id="KW-0808">Transferase</keyword>
<dbReference type="HAMAP" id="MF_02126">
    <property type="entry name" value="RF_methyltr_PrmC"/>
    <property type="match status" value="1"/>
</dbReference>
<dbReference type="Gene3D" id="1.10.8.10">
    <property type="entry name" value="DNA helicase RuvA subunit, C-terminal domain"/>
    <property type="match status" value="1"/>
</dbReference>
<comment type="function">
    <text evidence="4">Methylates the class 1 translation termination release factors RF1/PrfA and RF2/PrfB on the glutamine residue of the universally conserved GGQ motif.</text>
</comment>
<comment type="caution">
    <text evidence="7">The sequence shown here is derived from an EMBL/GenBank/DDBJ whole genome shotgun (WGS) entry which is preliminary data.</text>
</comment>
<dbReference type="NCBIfam" id="TIGR00536">
    <property type="entry name" value="hemK_fam"/>
    <property type="match status" value="1"/>
</dbReference>
<feature type="binding site" evidence="4">
    <location>
        <begin position="184"/>
        <end position="187"/>
    </location>
    <ligand>
        <name>substrate</name>
    </ligand>
</feature>
<organism evidence="7 8">
    <name type="scientific">Novosphingobium sediminicola</name>
    <dbReference type="NCBI Taxonomy" id="563162"/>
    <lineage>
        <taxon>Bacteria</taxon>
        <taxon>Pseudomonadati</taxon>
        <taxon>Pseudomonadota</taxon>
        <taxon>Alphaproteobacteria</taxon>
        <taxon>Sphingomonadales</taxon>
        <taxon>Sphingomonadaceae</taxon>
        <taxon>Novosphingobium</taxon>
    </lineage>
</organism>
<evidence type="ECO:0000259" key="6">
    <source>
        <dbReference type="Pfam" id="PF17827"/>
    </source>
</evidence>
<dbReference type="InterPro" id="IPR019874">
    <property type="entry name" value="RF_methyltr_PrmC"/>
</dbReference>
<evidence type="ECO:0000256" key="1">
    <source>
        <dbReference type="ARBA" id="ARBA00022603"/>
    </source>
</evidence>
<accession>A0A7W6CKZ8</accession>
<dbReference type="Proteomes" id="UP000548867">
    <property type="component" value="Unassembled WGS sequence"/>
</dbReference>
<dbReference type="PANTHER" id="PTHR18895">
    <property type="entry name" value="HEMK METHYLTRANSFERASE"/>
    <property type="match status" value="1"/>
</dbReference>
<feature type="binding site" evidence="4">
    <location>
        <position position="166"/>
    </location>
    <ligand>
        <name>S-adenosyl-L-methionine</name>
        <dbReference type="ChEBI" id="CHEBI:59789"/>
    </ligand>
</feature>
<dbReference type="Pfam" id="PF17827">
    <property type="entry name" value="PrmC_N"/>
    <property type="match status" value="1"/>
</dbReference>
<keyword evidence="3 4" id="KW-0949">S-adenosyl-L-methionine</keyword>
<reference evidence="7 8" key="1">
    <citation type="submission" date="2020-08" db="EMBL/GenBank/DDBJ databases">
        <title>Genomic Encyclopedia of Type Strains, Phase IV (KMG-IV): sequencing the most valuable type-strain genomes for metagenomic binning, comparative biology and taxonomic classification.</title>
        <authorList>
            <person name="Goeker M."/>
        </authorList>
    </citation>
    <scope>NUCLEOTIDE SEQUENCE [LARGE SCALE GENOMIC DNA]</scope>
    <source>
        <strain evidence="7 8">DSM 27057</strain>
    </source>
</reference>
<dbReference type="EC" id="2.1.1.297" evidence="4"/>
<evidence type="ECO:0000313" key="8">
    <source>
        <dbReference type="Proteomes" id="UP000548867"/>
    </source>
</evidence>
<feature type="domain" description="Methyltransferase" evidence="5">
    <location>
        <begin position="109"/>
        <end position="237"/>
    </location>
</feature>
<dbReference type="Pfam" id="PF13847">
    <property type="entry name" value="Methyltransf_31"/>
    <property type="match status" value="1"/>
</dbReference>
<dbReference type="GO" id="GO:0032259">
    <property type="term" value="P:methylation"/>
    <property type="evidence" value="ECO:0007669"/>
    <property type="project" value="UniProtKB-KW"/>
</dbReference>
<feature type="binding site" evidence="4">
    <location>
        <position position="184"/>
    </location>
    <ligand>
        <name>S-adenosyl-L-methionine</name>
        <dbReference type="ChEBI" id="CHEBI:59789"/>
    </ligand>
</feature>
<gene>
    <name evidence="4" type="primary">prmC</name>
    <name evidence="7" type="ORF">GGR38_003311</name>
</gene>
<dbReference type="InterPro" id="IPR029063">
    <property type="entry name" value="SAM-dependent_MTases_sf"/>
</dbReference>
<evidence type="ECO:0000313" key="7">
    <source>
        <dbReference type="EMBL" id="MBB3956348.1"/>
    </source>
</evidence>
<dbReference type="EMBL" id="JACIDX010000013">
    <property type="protein sequence ID" value="MBB3956348.1"/>
    <property type="molecule type" value="Genomic_DNA"/>
</dbReference>
<dbReference type="NCBIfam" id="TIGR03534">
    <property type="entry name" value="RF_mod_PrmC"/>
    <property type="match status" value="1"/>
</dbReference>
<dbReference type="InterPro" id="IPR025714">
    <property type="entry name" value="Methyltranfer_dom"/>
</dbReference>
<evidence type="ECO:0000256" key="2">
    <source>
        <dbReference type="ARBA" id="ARBA00022679"/>
    </source>
</evidence>
<dbReference type="GO" id="GO:0003676">
    <property type="term" value="F:nucleic acid binding"/>
    <property type="evidence" value="ECO:0007669"/>
    <property type="project" value="InterPro"/>
</dbReference>
<protein>
    <recommendedName>
        <fullName evidence="4">Release factor glutamine methyltransferase</fullName>
        <shortName evidence="4">RF MTase</shortName>
        <ecNumber evidence="4">2.1.1.297</ecNumber>
    </recommendedName>
    <alternativeName>
        <fullName evidence="4">N5-glutamine methyltransferase PrmC</fullName>
    </alternativeName>
    <alternativeName>
        <fullName evidence="4">Protein-(glutamine-N5) MTase PrmC</fullName>
    </alternativeName>
    <alternativeName>
        <fullName evidence="4">Protein-glutamine N-methyltransferase PrmC</fullName>
    </alternativeName>
</protein>
<proteinExistence type="inferred from homology"/>
<dbReference type="RefSeq" id="WP_183627240.1">
    <property type="nucleotide sequence ID" value="NZ_JACIDX010000013.1"/>
</dbReference>
<evidence type="ECO:0000259" key="5">
    <source>
        <dbReference type="Pfam" id="PF13847"/>
    </source>
</evidence>
<evidence type="ECO:0000256" key="4">
    <source>
        <dbReference type="HAMAP-Rule" id="MF_02126"/>
    </source>
</evidence>
<dbReference type="PANTHER" id="PTHR18895:SF74">
    <property type="entry name" value="MTRF1L RELEASE FACTOR GLUTAMINE METHYLTRANSFERASE"/>
    <property type="match status" value="1"/>
</dbReference>
<dbReference type="InterPro" id="IPR002052">
    <property type="entry name" value="DNA_methylase_N6_adenine_CS"/>
</dbReference>
<comment type="similarity">
    <text evidence="4">Belongs to the protein N5-glutamine methyltransferase family. PrmC subfamily.</text>
</comment>
<comment type="catalytic activity">
    <reaction evidence="4">
        <text>L-glutaminyl-[peptide chain release factor] + S-adenosyl-L-methionine = N(5)-methyl-L-glutaminyl-[peptide chain release factor] + S-adenosyl-L-homocysteine + H(+)</text>
        <dbReference type="Rhea" id="RHEA:42896"/>
        <dbReference type="Rhea" id="RHEA-COMP:10271"/>
        <dbReference type="Rhea" id="RHEA-COMP:10272"/>
        <dbReference type="ChEBI" id="CHEBI:15378"/>
        <dbReference type="ChEBI" id="CHEBI:30011"/>
        <dbReference type="ChEBI" id="CHEBI:57856"/>
        <dbReference type="ChEBI" id="CHEBI:59789"/>
        <dbReference type="ChEBI" id="CHEBI:61891"/>
        <dbReference type="EC" id="2.1.1.297"/>
    </reaction>
</comment>
<evidence type="ECO:0000256" key="3">
    <source>
        <dbReference type="ARBA" id="ARBA00022691"/>
    </source>
</evidence>
<feature type="binding site" evidence="4">
    <location>
        <position position="137"/>
    </location>
    <ligand>
        <name>S-adenosyl-L-methionine</name>
        <dbReference type="ChEBI" id="CHEBI:59789"/>
    </ligand>
</feature>
<dbReference type="GO" id="GO:0102559">
    <property type="term" value="F:peptide chain release factor N(5)-glutamine methyltransferase activity"/>
    <property type="evidence" value="ECO:0007669"/>
    <property type="project" value="UniProtKB-EC"/>
</dbReference>
<keyword evidence="8" id="KW-1185">Reference proteome</keyword>
<dbReference type="PROSITE" id="PS00092">
    <property type="entry name" value="N6_MTASE"/>
    <property type="match status" value="1"/>
</dbReference>
<keyword evidence="1 4" id="KW-0489">Methyltransferase</keyword>
<dbReference type="InterPro" id="IPR040758">
    <property type="entry name" value="PrmC_N"/>
</dbReference>
<feature type="domain" description="Release factor glutamine methyltransferase N-terminal" evidence="6">
    <location>
        <begin position="6"/>
        <end position="71"/>
    </location>
</feature>
<dbReference type="Gene3D" id="3.40.50.150">
    <property type="entry name" value="Vaccinia Virus protein VP39"/>
    <property type="match status" value="1"/>
</dbReference>
<dbReference type="InterPro" id="IPR004556">
    <property type="entry name" value="HemK-like"/>
</dbReference>
<dbReference type="AlphaFoldDB" id="A0A7W6CKZ8"/>
<name>A0A7W6CKZ8_9SPHN</name>